<keyword evidence="3" id="KW-1185">Reference proteome</keyword>
<dbReference type="PhylomeDB" id="B4LMH9"/>
<dbReference type="InParanoid" id="B4LMH9"/>
<evidence type="ECO:0000313" key="3">
    <source>
        <dbReference type="Proteomes" id="UP000008792"/>
    </source>
</evidence>
<dbReference type="OrthoDB" id="8192785at2759"/>
<dbReference type="OMA" id="WGKRNST"/>
<dbReference type="KEGG" id="dvi:6626260"/>
<organism evidence="2 3">
    <name type="scientific">Drosophila virilis</name>
    <name type="common">Fruit fly</name>
    <dbReference type="NCBI Taxonomy" id="7244"/>
    <lineage>
        <taxon>Eukaryota</taxon>
        <taxon>Metazoa</taxon>
        <taxon>Ecdysozoa</taxon>
        <taxon>Arthropoda</taxon>
        <taxon>Hexapoda</taxon>
        <taxon>Insecta</taxon>
        <taxon>Pterygota</taxon>
        <taxon>Neoptera</taxon>
        <taxon>Endopterygota</taxon>
        <taxon>Diptera</taxon>
        <taxon>Brachycera</taxon>
        <taxon>Muscomorpha</taxon>
        <taxon>Ephydroidea</taxon>
        <taxon>Drosophilidae</taxon>
        <taxon>Drosophila</taxon>
    </lineage>
</organism>
<dbReference type="HOGENOM" id="CLU_152785_3_1_1"/>
<dbReference type="Pfam" id="PF15868">
    <property type="entry name" value="MBF2"/>
    <property type="match status" value="1"/>
</dbReference>
<dbReference type="eggNOG" id="ENOG502TA5W">
    <property type="taxonomic scope" value="Eukaryota"/>
</dbReference>
<dbReference type="Proteomes" id="UP000008792">
    <property type="component" value="Unassembled WGS sequence"/>
</dbReference>
<reference evidence="2 3" key="1">
    <citation type="journal article" date="2007" name="Nature">
        <title>Evolution of genes and genomes on the Drosophila phylogeny.</title>
        <authorList>
            <consortium name="Drosophila 12 Genomes Consortium"/>
            <person name="Clark A.G."/>
            <person name="Eisen M.B."/>
            <person name="Smith D.R."/>
            <person name="Bergman C.M."/>
            <person name="Oliver B."/>
            <person name="Markow T.A."/>
            <person name="Kaufman T.C."/>
            <person name="Kellis M."/>
            <person name="Gelbart W."/>
            <person name="Iyer V.N."/>
            <person name="Pollard D.A."/>
            <person name="Sackton T.B."/>
            <person name="Larracuente A.M."/>
            <person name="Singh N.D."/>
            <person name="Abad J.P."/>
            <person name="Abt D.N."/>
            <person name="Adryan B."/>
            <person name="Aguade M."/>
            <person name="Akashi H."/>
            <person name="Anderson W.W."/>
            <person name="Aquadro C.F."/>
            <person name="Ardell D.H."/>
            <person name="Arguello R."/>
            <person name="Artieri C.G."/>
            <person name="Barbash D.A."/>
            <person name="Barker D."/>
            <person name="Barsanti P."/>
            <person name="Batterham P."/>
            <person name="Batzoglou S."/>
            <person name="Begun D."/>
            <person name="Bhutkar A."/>
            <person name="Blanco E."/>
            <person name="Bosak S.A."/>
            <person name="Bradley R.K."/>
            <person name="Brand A.D."/>
            <person name="Brent M.R."/>
            <person name="Brooks A.N."/>
            <person name="Brown R.H."/>
            <person name="Butlin R.K."/>
            <person name="Caggese C."/>
            <person name="Calvi B.R."/>
            <person name="Bernardo de Carvalho A."/>
            <person name="Caspi A."/>
            <person name="Castrezana S."/>
            <person name="Celniker S.E."/>
            <person name="Chang J.L."/>
            <person name="Chapple C."/>
            <person name="Chatterji S."/>
            <person name="Chinwalla A."/>
            <person name="Civetta A."/>
            <person name="Clifton S.W."/>
            <person name="Comeron J.M."/>
            <person name="Costello J.C."/>
            <person name="Coyne J.A."/>
            <person name="Daub J."/>
            <person name="David R.G."/>
            <person name="Delcher A.L."/>
            <person name="Delehaunty K."/>
            <person name="Do C.B."/>
            <person name="Ebling H."/>
            <person name="Edwards K."/>
            <person name="Eickbush T."/>
            <person name="Evans J.D."/>
            <person name="Filipski A."/>
            <person name="Findeiss S."/>
            <person name="Freyhult E."/>
            <person name="Fulton L."/>
            <person name="Fulton R."/>
            <person name="Garcia A.C."/>
            <person name="Gardiner A."/>
            <person name="Garfield D.A."/>
            <person name="Garvin B.E."/>
            <person name="Gibson G."/>
            <person name="Gilbert D."/>
            <person name="Gnerre S."/>
            <person name="Godfrey J."/>
            <person name="Good R."/>
            <person name="Gotea V."/>
            <person name="Gravely B."/>
            <person name="Greenberg A.J."/>
            <person name="Griffiths-Jones S."/>
            <person name="Gross S."/>
            <person name="Guigo R."/>
            <person name="Gustafson E.A."/>
            <person name="Haerty W."/>
            <person name="Hahn M.W."/>
            <person name="Halligan D.L."/>
            <person name="Halpern A.L."/>
            <person name="Halter G.M."/>
            <person name="Han M.V."/>
            <person name="Heger A."/>
            <person name="Hillier L."/>
            <person name="Hinrichs A.S."/>
            <person name="Holmes I."/>
            <person name="Hoskins R.A."/>
            <person name="Hubisz M.J."/>
            <person name="Hultmark D."/>
            <person name="Huntley M.A."/>
            <person name="Jaffe D.B."/>
            <person name="Jagadeeshan S."/>
            <person name="Jeck W.R."/>
            <person name="Johnson J."/>
            <person name="Jones C.D."/>
            <person name="Jordan W.C."/>
            <person name="Karpen G.H."/>
            <person name="Kataoka E."/>
            <person name="Keightley P.D."/>
            <person name="Kheradpour P."/>
            <person name="Kirkness E.F."/>
            <person name="Koerich L.B."/>
            <person name="Kristiansen K."/>
            <person name="Kudrna D."/>
            <person name="Kulathinal R.J."/>
            <person name="Kumar S."/>
            <person name="Kwok R."/>
            <person name="Lander E."/>
            <person name="Langley C.H."/>
            <person name="Lapoint R."/>
            <person name="Lazzaro B.P."/>
            <person name="Lee S.J."/>
            <person name="Levesque L."/>
            <person name="Li R."/>
            <person name="Lin C.F."/>
            <person name="Lin M.F."/>
            <person name="Lindblad-Toh K."/>
            <person name="Llopart A."/>
            <person name="Long M."/>
            <person name="Low L."/>
            <person name="Lozovsky E."/>
            <person name="Lu J."/>
            <person name="Luo M."/>
            <person name="Machado C.A."/>
            <person name="Makalowski W."/>
            <person name="Marzo M."/>
            <person name="Matsuda M."/>
            <person name="Matzkin L."/>
            <person name="McAllister B."/>
            <person name="McBride C.S."/>
            <person name="McKernan B."/>
            <person name="McKernan K."/>
            <person name="Mendez-Lago M."/>
            <person name="Minx P."/>
            <person name="Mollenhauer M.U."/>
            <person name="Montooth K."/>
            <person name="Mount S.M."/>
            <person name="Mu X."/>
            <person name="Myers E."/>
            <person name="Negre B."/>
            <person name="Newfeld S."/>
            <person name="Nielsen R."/>
            <person name="Noor M.A."/>
            <person name="O'Grady P."/>
            <person name="Pachter L."/>
            <person name="Papaceit M."/>
            <person name="Parisi M.J."/>
            <person name="Parisi M."/>
            <person name="Parts L."/>
            <person name="Pedersen J.S."/>
            <person name="Pesole G."/>
            <person name="Phillippy A.M."/>
            <person name="Ponting C.P."/>
            <person name="Pop M."/>
            <person name="Porcelli D."/>
            <person name="Powell J.R."/>
            <person name="Prohaska S."/>
            <person name="Pruitt K."/>
            <person name="Puig M."/>
            <person name="Quesneville H."/>
            <person name="Ram K.R."/>
            <person name="Rand D."/>
            <person name="Rasmussen M.D."/>
            <person name="Reed L.K."/>
            <person name="Reenan R."/>
            <person name="Reily A."/>
            <person name="Remington K.A."/>
            <person name="Rieger T.T."/>
            <person name="Ritchie M.G."/>
            <person name="Robin C."/>
            <person name="Rogers Y.H."/>
            <person name="Rohde C."/>
            <person name="Rozas J."/>
            <person name="Rubenfield M.J."/>
            <person name="Ruiz A."/>
            <person name="Russo S."/>
            <person name="Salzberg S.L."/>
            <person name="Sanchez-Gracia A."/>
            <person name="Saranga D.J."/>
            <person name="Sato H."/>
            <person name="Schaeffer S.W."/>
            <person name="Schatz M.C."/>
            <person name="Schlenke T."/>
            <person name="Schwartz R."/>
            <person name="Segarra C."/>
            <person name="Singh R.S."/>
            <person name="Sirot L."/>
            <person name="Sirota M."/>
            <person name="Sisneros N.B."/>
            <person name="Smith C.D."/>
            <person name="Smith T.F."/>
            <person name="Spieth J."/>
            <person name="Stage D.E."/>
            <person name="Stark A."/>
            <person name="Stephan W."/>
            <person name="Strausberg R.L."/>
            <person name="Strempel S."/>
            <person name="Sturgill D."/>
            <person name="Sutton G."/>
            <person name="Sutton G.G."/>
            <person name="Tao W."/>
            <person name="Teichmann S."/>
            <person name="Tobari Y.N."/>
            <person name="Tomimura Y."/>
            <person name="Tsolas J.M."/>
            <person name="Valente V.L."/>
            <person name="Venter E."/>
            <person name="Venter J.C."/>
            <person name="Vicario S."/>
            <person name="Vieira F.G."/>
            <person name="Vilella A.J."/>
            <person name="Villasante A."/>
            <person name="Walenz B."/>
            <person name="Wang J."/>
            <person name="Wasserman M."/>
            <person name="Watts T."/>
            <person name="Wilson D."/>
            <person name="Wilson R.K."/>
            <person name="Wing R.A."/>
            <person name="Wolfner M.F."/>
            <person name="Wong A."/>
            <person name="Wong G.K."/>
            <person name="Wu C.I."/>
            <person name="Wu G."/>
            <person name="Yamamoto D."/>
            <person name="Yang H.P."/>
            <person name="Yang S.P."/>
            <person name="Yorke J.A."/>
            <person name="Yoshida K."/>
            <person name="Zdobnov E."/>
            <person name="Zhang P."/>
            <person name="Zhang Y."/>
            <person name="Zimin A.V."/>
            <person name="Baldwin J."/>
            <person name="Abdouelleil A."/>
            <person name="Abdulkadir J."/>
            <person name="Abebe A."/>
            <person name="Abera B."/>
            <person name="Abreu J."/>
            <person name="Acer S.C."/>
            <person name="Aftuck L."/>
            <person name="Alexander A."/>
            <person name="An P."/>
            <person name="Anderson E."/>
            <person name="Anderson S."/>
            <person name="Arachi H."/>
            <person name="Azer M."/>
            <person name="Bachantsang P."/>
            <person name="Barry A."/>
            <person name="Bayul T."/>
            <person name="Berlin A."/>
            <person name="Bessette D."/>
            <person name="Bloom T."/>
            <person name="Blye J."/>
            <person name="Boguslavskiy L."/>
            <person name="Bonnet C."/>
            <person name="Boukhgalter B."/>
            <person name="Bourzgui I."/>
            <person name="Brown A."/>
            <person name="Cahill P."/>
            <person name="Channer S."/>
            <person name="Cheshatsang Y."/>
            <person name="Chuda L."/>
            <person name="Citroen M."/>
            <person name="Collymore A."/>
            <person name="Cooke P."/>
            <person name="Costello M."/>
            <person name="D'Aco K."/>
            <person name="Daza R."/>
            <person name="De Haan G."/>
            <person name="DeGray S."/>
            <person name="DeMaso C."/>
            <person name="Dhargay N."/>
            <person name="Dooley K."/>
            <person name="Dooley E."/>
            <person name="Doricent M."/>
            <person name="Dorje P."/>
            <person name="Dorjee K."/>
            <person name="Dupes A."/>
            <person name="Elong R."/>
            <person name="Falk J."/>
            <person name="Farina A."/>
            <person name="Faro S."/>
            <person name="Ferguson D."/>
            <person name="Fisher S."/>
            <person name="Foley C.D."/>
            <person name="Franke A."/>
            <person name="Friedrich D."/>
            <person name="Gadbois L."/>
            <person name="Gearin G."/>
            <person name="Gearin C.R."/>
            <person name="Giannoukos G."/>
            <person name="Goode T."/>
            <person name="Graham J."/>
            <person name="Grandbois E."/>
            <person name="Grewal S."/>
            <person name="Gyaltsen K."/>
            <person name="Hafez N."/>
            <person name="Hagos B."/>
            <person name="Hall J."/>
            <person name="Henson C."/>
            <person name="Hollinger A."/>
            <person name="Honan T."/>
            <person name="Huard M.D."/>
            <person name="Hughes L."/>
            <person name="Hurhula B."/>
            <person name="Husby M.E."/>
            <person name="Kamat A."/>
            <person name="Kanga B."/>
            <person name="Kashin S."/>
            <person name="Khazanovich D."/>
            <person name="Kisner P."/>
            <person name="Lance K."/>
            <person name="Lara M."/>
            <person name="Lee W."/>
            <person name="Lennon N."/>
            <person name="Letendre F."/>
            <person name="LeVine R."/>
            <person name="Lipovsky A."/>
            <person name="Liu X."/>
            <person name="Liu J."/>
            <person name="Liu S."/>
            <person name="Lokyitsang T."/>
            <person name="Lokyitsang Y."/>
            <person name="Lubonja R."/>
            <person name="Lui A."/>
            <person name="MacDonald P."/>
            <person name="Magnisalis V."/>
            <person name="Maru K."/>
            <person name="Matthews C."/>
            <person name="McCusker W."/>
            <person name="McDonough S."/>
            <person name="Mehta T."/>
            <person name="Meldrim J."/>
            <person name="Meneus L."/>
            <person name="Mihai O."/>
            <person name="Mihalev A."/>
            <person name="Mihova T."/>
            <person name="Mittelman R."/>
            <person name="Mlenga V."/>
            <person name="Montmayeur A."/>
            <person name="Mulrain L."/>
            <person name="Navidi A."/>
            <person name="Naylor J."/>
            <person name="Negash T."/>
            <person name="Nguyen T."/>
            <person name="Nguyen N."/>
            <person name="Nicol R."/>
            <person name="Norbu C."/>
            <person name="Norbu N."/>
            <person name="Novod N."/>
            <person name="O'Neill B."/>
            <person name="Osman S."/>
            <person name="Markiewicz E."/>
            <person name="Oyono O.L."/>
            <person name="Patti C."/>
            <person name="Phunkhang P."/>
            <person name="Pierre F."/>
            <person name="Priest M."/>
            <person name="Raghuraman S."/>
            <person name="Rege F."/>
            <person name="Reyes R."/>
            <person name="Rise C."/>
            <person name="Rogov P."/>
            <person name="Ross K."/>
            <person name="Ryan E."/>
            <person name="Settipalli S."/>
            <person name="Shea T."/>
            <person name="Sherpa N."/>
            <person name="Shi L."/>
            <person name="Shih D."/>
            <person name="Sparrow T."/>
            <person name="Spaulding J."/>
            <person name="Stalker J."/>
            <person name="Stange-Thomann N."/>
            <person name="Stavropoulos S."/>
            <person name="Stone C."/>
            <person name="Strader C."/>
            <person name="Tesfaye S."/>
            <person name="Thomson T."/>
            <person name="Thoulutsang Y."/>
            <person name="Thoulutsang D."/>
            <person name="Topham K."/>
            <person name="Topping I."/>
            <person name="Tsamla T."/>
            <person name="Vassiliev H."/>
            <person name="Vo A."/>
            <person name="Wangchuk T."/>
            <person name="Wangdi T."/>
            <person name="Weiand M."/>
            <person name="Wilkinson J."/>
            <person name="Wilson A."/>
            <person name="Yadav S."/>
            <person name="Young G."/>
            <person name="Yu Q."/>
            <person name="Zembek L."/>
            <person name="Zhong D."/>
            <person name="Zimmer A."/>
            <person name="Zwirko Z."/>
            <person name="Jaffe D.B."/>
            <person name="Alvarez P."/>
            <person name="Brockman W."/>
            <person name="Butler J."/>
            <person name="Chin C."/>
            <person name="Gnerre S."/>
            <person name="Grabherr M."/>
            <person name="Kleber M."/>
            <person name="Mauceli E."/>
            <person name="MacCallum I."/>
        </authorList>
    </citation>
    <scope>NUCLEOTIDE SEQUENCE [LARGE SCALE GENOMIC DNA]</scope>
    <source>
        <strain evidence="3">Tucson 15010-1051.87</strain>
    </source>
</reference>
<dbReference type="EMBL" id="CH940648">
    <property type="protein sequence ID" value="EDW59966.1"/>
    <property type="molecule type" value="Genomic_DNA"/>
</dbReference>
<proteinExistence type="predicted"/>
<name>B4LMH9_DROVI</name>
<feature type="signal peptide" evidence="1">
    <location>
        <begin position="1"/>
        <end position="19"/>
    </location>
</feature>
<gene>
    <name evidence="2" type="primary">Dvir\GJ21142</name>
    <name evidence="2" type="ORF">Dvir_GJ21142</name>
</gene>
<feature type="chain" id="PRO_5002816299" description="Salivary secreted peptide" evidence="1">
    <location>
        <begin position="20"/>
        <end position="116"/>
    </location>
</feature>
<protein>
    <recommendedName>
        <fullName evidence="4">Salivary secreted peptide</fullName>
    </recommendedName>
</protein>
<dbReference type="PANTHER" id="PTHR37685:SF1">
    <property type="entry name" value="GEO11136P1-RELATED"/>
    <property type="match status" value="1"/>
</dbReference>
<sequence>MKFLYSCVLLLALCAASQAYSATWGKRNSTDYLLSRQTEVRAPLKNSYWNINVDFPRSGTSNLYTITAINVIDNFRNSSGATPSLWSGGPGYRFAQINLRSQVSKGLNSTVEIWGR</sequence>
<dbReference type="AlphaFoldDB" id="B4LMH9"/>
<evidence type="ECO:0008006" key="4">
    <source>
        <dbReference type="Google" id="ProtNLM"/>
    </source>
</evidence>
<accession>B4LMH9</accession>
<keyword evidence="1" id="KW-0732">Signal</keyword>
<evidence type="ECO:0000256" key="1">
    <source>
        <dbReference type="SAM" id="SignalP"/>
    </source>
</evidence>
<evidence type="ECO:0000313" key="2">
    <source>
        <dbReference type="EMBL" id="EDW59966.1"/>
    </source>
</evidence>
<dbReference type="PANTHER" id="PTHR37685">
    <property type="entry name" value="GEO11136P1-RELATED"/>
    <property type="match status" value="1"/>
</dbReference>
<dbReference type="InterPro" id="IPR031734">
    <property type="entry name" value="MBF2"/>
</dbReference>